<feature type="transmembrane region" description="Helical" evidence="1">
    <location>
        <begin position="259"/>
        <end position="276"/>
    </location>
</feature>
<feature type="transmembrane region" description="Helical" evidence="1">
    <location>
        <begin position="59"/>
        <end position="78"/>
    </location>
</feature>
<dbReference type="AlphaFoldDB" id="A0ABD5UV92"/>
<keyword evidence="3" id="KW-1185">Reference proteome</keyword>
<name>A0ABD5UV92_9EURY</name>
<feature type="transmembrane region" description="Helical" evidence="1">
    <location>
        <begin position="175"/>
        <end position="198"/>
    </location>
</feature>
<keyword evidence="1" id="KW-0812">Transmembrane</keyword>
<keyword evidence="1" id="KW-1133">Transmembrane helix</keyword>
<feature type="transmembrane region" description="Helical" evidence="1">
    <location>
        <begin position="204"/>
        <end position="220"/>
    </location>
</feature>
<dbReference type="Proteomes" id="UP001596296">
    <property type="component" value="Unassembled WGS sequence"/>
</dbReference>
<accession>A0ABD5UV92</accession>
<feature type="transmembrane region" description="Helical" evidence="1">
    <location>
        <begin position="98"/>
        <end position="118"/>
    </location>
</feature>
<comment type="caution">
    <text evidence="2">The sequence shown here is derived from an EMBL/GenBank/DDBJ whole genome shotgun (WGS) entry which is preliminary data.</text>
</comment>
<dbReference type="RefSeq" id="WP_379745143.1">
    <property type="nucleotide sequence ID" value="NZ_JBHSVN010000001.1"/>
</dbReference>
<reference evidence="2 3" key="1">
    <citation type="journal article" date="2019" name="Int. J. Syst. Evol. Microbiol.">
        <title>The Global Catalogue of Microorganisms (GCM) 10K type strain sequencing project: providing services to taxonomists for standard genome sequencing and annotation.</title>
        <authorList>
            <consortium name="The Broad Institute Genomics Platform"/>
            <consortium name="The Broad Institute Genome Sequencing Center for Infectious Disease"/>
            <person name="Wu L."/>
            <person name="Ma J."/>
        </authorList>
    </citation>
    <scope>NUCLEOTIDE SEQUENCE [LARGE SCALE GENOMIC DNA]</scope>
    <source>
        <strain evidence="2 3">SKJ47</strain>
    </source>
</reference>
<evidence type="ECO:0000313" key="3">
    <source>
        <dbReference type="Proteomes" id="UP001596296"/>
    </source>
</evidence>
<feature type="transmembrane region" description="Helical" evidence="1">
    <location>
        <begin position="138"/>
        <end position="163"/>
    </location>
</feature>
<proteinExistence type="predicted"/>
<sequence>MALRERAAASPGSTHPVAAEFGIVAVMLTGLFVLQRTVAEVMAVLLAPPPAGDGILVSGLLRGLLLVSSVVVFGYVYVSARGIAVRRSVPTRSDLPTVAFAAAVPLGLAGVTKLAGSLTGVPYNGLVMASYAADASPLPIALVAAVGILTSVPILVVVSQMLLQGSFERVMATDEAIVATTVVASVVFTSSTGSVTAIPEPERVVVIGCFALLGALAVYGTDRFAGRDRRRFLAFVPLAAFSLLAVLSAIAAIGSITEGLYAIAHLATFGVAAYAYDRTDSPIAPAIAYVSLLVANVAIVYLLEAGMRSW</sequence>
<feature type="transmembrane region" description="Helical" evidence="1">
    <location>
        <begin position="232"/>
        <end position="253"/>
    </location>
</feature>
<protein>
    <submittedName>
        <fullName evidence="2">Uncharacterized protein</fullName>
    </submittedName>
</protein>
<organism evidence="2 3">
    <name type="scientific">Halopenitus salinus</name>
    <dbReference type="NCBI Taxonomy" id="1198295"/>
    <lineage>
        <taxon>Archaea</taxon>
        <taxon>Methanobacteriati</taxon>
        <taxon>Methanobacteriota</taxon>
        <taxon>Stenosarchaea group</taxon>
        <taxon>Halobacteria</taxon>
        <taxon>Halobacteriales</taxon>
        <taxon>Haloferacaceae</taxon>
        <taxon>Halopenitus</taxon>
    </lineage>
</organism>
<feature type="transmembrane region" description="Helical" evidence="1">
    <location>
        <begin position="283"/>
        <end position="303"/>
    </location>
</feature>
<dbReference type="EMBL" id="JBHSXL010000009">
    <property type="protein sequence ID" value="MFC6893435.1"/>
    <property type="molecule type" value="Genomic_DNA"/>
</dbReference>
<gene>
    <name evidence="2" type="ORF">ACFQE9_12585</name>
</gene>
<evidence type="ECO:0000313" key="2">
    <source>
        <dbReference type="EMBL" id="MFC6893435.1"/>
    </source>
</evidence>
<keyword evidence="1" id="KW-0472">Membrane</keyword>
<evidence type="ECO:0000256" key="1">
    <source>
        <dbReference type="SAM" id="Phobius"/>
    </source>
</evidence>
<feature type="transmembrane region" description="Helical" evidence="1">
    <location>
        <begin position="21"/>
        <end position="47"/>
    </location>
</feature>